<evidence type="ECO:0000256" key="3">
    <source>
        <dbReference type="ARBA" id="ARBA00022793"/>
    </source>
</evidence>
<dbReference type="Proteomes" id="UP000700732">
    <property type="component" value="Unassembled WGS sequence"/>
</dbReference>
<comment type="similarity">
    <text evidence="2">Belongs to the OMP decarboxylase family. Type 2 subfamily.</text>
</comment>
<reference evidence="9 10" key="1">
    <citation type="submission" date="2019-06" db="EMBL/GenBank/DDBJ databases">
        <title>Spirosoma utsteinense sp. nov. isolated from Antarctic ice-free soils.</title>
        <authorList>
            <person name="Tahon G."/>
        </authorList>
    </citation>
    <scope>NUCLEOTIDE SEQUENCE [LARGE SCALE GENOMIC DNA]</scope>
    <source>
        <strain evidence="9 10">LMG 31447</strain>
    </source>
</reference>
<organism evidence="9 10">
    <name type="scientific">Spirosoma utsteinense</name>
    <dbReference type="NCBI Taxonomy" id="2585773"/>
    <lineage>
        <taxon>Bacteria</taxon>
        <taxon>Pseudomonadati</taxon>
        <taxon>Bacteroidota</taxon>
        <taxon>Cytophagia</taxon>
        <taxon>Cytophagales</taxon>
        <taxon>Cytophagaceae</taxon>
        <taxon>Spirosoma</taxon>
    </lineage>
</organism>
<dbReference type="EMBL" id="VFIA01000017">
    <property type="protein sequence ID" value="MBC3792525.1"/>
    <property type="molecule type" value="Genomic_DNA"/>
</dbReference>
<feature type="domain" description="Orotidine 5'-phosphate decarboxylase" evidence="8">
    <location>
        <begin position="16"/>
        <end position="275"/>
    </location>
</feature>
<dbReference type="InterPro" id="IPR013785">
    <property type="entry name" value="Aldolase_TIM"/>
</dbReference>
<dbReference type="RefSeq" id="WP_186738298.1">
    <property type="nucleotide sequence ID" value="NZ_VFIA01000017.1"/>
</dbReference>
<dbReference type="InterPro" id="IPR011060">
    <property type="entry name" value="RibuloseP-bd_barrel"/>
</dbReference>
<name>A0ABR6W7I3_9BACT</name>
<keyword evidence="5" id="KW-0456">Lyase</keyword>
<dbReference type="NCBIfam" id="TIGR02127">
    <property type="entry name" value="pyrF_sub2"/>
    <property type="match status" value="1"/>
</dbReference>
<dbReference type="PANTHER" id="PTHR43375">
    <property type="entry name" value="OROTIDINE 5'-PHOSPHATE DECARBOXYLASE"/>
    <property type="match status" value="1"/>
</dbReference>
<protein>
    <recommendedName>
        <fullName evidence="7">Orotidine-5'-phosphate decarboxylase</fullName>
        <ecNumber evidence="7">4.1.1.23</ecNumber>
    </recommendedName>
</protein>
<gene>
    <name evidence="9" type="ORF">FH603_3039</name>
</gene>
<sequence>MTYTDLSEQILRKQSYLCVGLDTDLRKLPHHLLTEPDPVFAFNKAIIDATADFAVSYKPNIAFYEAQGPRGWESLQRTLEYIPADCFTIADAKRGDIGNTSGLYARTFFEPQAAGLNFDSITVAPYMGRDSVMPFLDYEGKWVILLALTSNPGSADFQRLVTTSQLDGGMAGGGGDYMSENVAMDQLYQTVIKTAQTWAGPDRMMFVVGATQTSELSRIRELAPDHFLLVPGVGAQGGSLAEVSRRGLTKAGGLLVNASRSILYASDGLDFAAQARTEAQTLQKEMALYLAERV</sequence>
<comment type="pathway">
    <text evidence="1">Pyrimidine metabolism; UMP biosynthesis via de novo pathway; UMP from orotate: step 2/2.</text>
</comment>
<dbReference type="PANTHER" id="PTHR43375:SF1">
    <property type="entry name" value="OROTIDINE 5'-PHOSPHATE DECARBOXYLASE"/>
    <property type="match status" value="1"/>
</dbReference>
<evidence type="ECO:0000313" key="9">
    <source>
        <dbReference type="EMBL" id="MBC3792525.1"/>
    </source>
</evidence>
<dbReference type="InterPro" id="IPR011995">
    <property type="entry name" value="OMPdecase_type-2"/>
</dbReference>
<dbReference type="EC" id="4.1.1.23" evidence="7"/>
<dbReference type="CDD" id="cd04725">
    <property type="entry name" value="OMP_decarboxylase_like"/>
    <property type="match status" value="1"/>
</dbReference>
<evidence type="ECO:0000256" key="1">
    <source>
        <dbReference type="ARBA" id="ARBA00004861"/>
    </source>
</evidence>
<dbReference type="Gene3D" id="3.20.20.70">
    <property type="entry name" value="Aldolase class I"/>
    <property type="match status" value="1"/>
</dbReference>
<dbReference type="InterPro" id="IPR001754">
    <property type="entry name" value="OMPdeCOase_dom"/>
</dbReference>
<evidence type="ECO:0000256" key="7">
    <source>
        <dbReference type="NCBIfam" id="TIGR02127"/>
    </source>
</evidence>
<accession>A0ABR6W7I3</accession>
<comment type="catalytic activity">
    <reaction evidence="6">
        <text>orotidine 5'-phosphate + H(+) = UMP + CO2</text>
        <dbReference type="Rhea" id="RHEA:11596"/>
        <dbReference type="ChEBI" id="CHEBI:15378"/>
        <dbReference type="ChEBI" id="CHEBI:16526"/>
        <dbReference type="ChEBI" id="CHEBI:57538"/>
        <dbReference type="ChEBI" id="CHEBI:57865"/>
        <dbReference type="EC" id="4.1.1.23"/>
    </reaction>
</comment>
<evidence type="ECO:0000256" key="4">
    <source>
        <dbReference type="ARBA" id="ARBA00022975"/>
    </source>
</evidence>
<proteinExistence type="inferred from homology"/>
<evidence type="ECO:0000259" key="8">
    <source>
        <dbReference type="SMART" id="SM00934"/>
    </source>
</evidence>
<comment type="caution">
    <text evidence="9">The sequence shown here is derived from an EMBL/GenBank/DDBJ whole genome shotgun (WGS) entry which is preliminary data.</text>
</comment>
<keyword evidence="10" id="KW-1185">Reference proteome</keyword>
<evidence type="ECO:0000256" key="6">
    <source>
        <dbReference type="ARBA" id="ARBA00049157"/>
    </source>
</evidence>
<keyword evidence="4" id="KW-0665">Pyrimidine biosynthesis</keyword>
<keyword evidence="3" id="KW-0210">Decarboxylase</keyword>
<dbReference type="Pfam" id="PF00215">
    <property type="entry name" value="OMPdecase"/>
    <property type="match status" value="1"/>
</dbReference>
<evidence type="ECO:0000256" key="2">
    <source>
        <dbReference type="ARBA" id="ARBA00008847"/>
    </source>
</evidence>
<dbReference type="SUPFAM" id="SSF51366">
    <property type="entry name" value="Ribulose-phoshate binding barrel"/>
    <property type="match status" value="1"/>
</dbReference>
<evidence type="ECO:0000256" key="5">
    <source>
        <dbReference type="ARBA" id="ARBA00023239"/>
    </source>
</evidence>
<dbReference type="SMART" id="SM00934">
    <property type="entry name" value="OMPdecase"/>
    <property type="match status" value="1"/>
</dbReference>
<evidence type="ECO:0000313" key="10">
    <source>
        <dbReference type="Proteomes" id="UP000700732"/>
    </source>
</evidence>